<accession>A0A7S4ELP7</accession>
<comment type="similarity">
    <text evidence="3">Belongs to the RETICULATA family.</text>
</comment>
<evidence type="ECO:0000256" key="8">
    <source>
        <dbReference type="ARBA" id="ARBA00022989"/>
    </source>
</evidence>
<evidence type="ECO:0000256" key="9">
    <source>
        <dbReference type="ARBA" id="ARBA00023136"/>
    </source>
</evidence>
<keyword evidence="5" id="KW-0934">Plastid</keyword>
<keyword evidence="6 11" id="KW-0812">Transmembrane</keyword>
<proteinExistence type="inferred from homology"/>
<dbReference type="GO" id="GO:0016020">
    <property type="term" value="C:membrane"/>
    <property type="evidence" value="ECO:0007669"/>
    <property type="project" value="UniProtKB-SubCell"/>
</dbReference>
<protein>
    <submittedName>
        <fullName evidence="12">Uncharacterized protein</fullName>
    </submittedName>
</protein>
<evidence type="ECO:0000313" key="12">
    <source>
        <dbReference type="EMBL" id="CAE0721852.1"/>
    </source>
</evidence>
<keyword evidence="8 11" id="KW-1133">Transmembrane helix</keyword>
<comment type="subcellular location">
    <subcellularLocation>
        <location evidence="1">Membrane</location>
        <topology evidence="1">Multi-pass membrane protein</topology>
    </subcellularLocation>
    <subcellularLocation>
        <location evidence="2">Plastid</location>
        <location evidence="2">Chloroplast</location>
    </subcellularLocation>
</comment>
<evidence type="ECO:0000256" key="11">
    <source>
        <dbReference type="SAM" id="Phobius"/>
    </source>
</evidence>
<dbReference type="PANTHER" id="PTHR31620:SF15">
    <property type="entry name" value="PROTEIN RETICULATA-RELATED 2, CHLOROPLASTIC-RELATED"/>
    <property type="match status" value="1"/>
</dbReference>
<dbReference type="GO" id="GO:0009507">
    <property type="term" value="C:chloroplast"/>
    <property type="evidence" value="ECO:0007669"/>
    <property type="project" value="UniProtKB-SubCell"/>
</dbReference>
<evidence type="ECO:0000256" key="3">
    <source>
        <dbReference type="ARBA" id="ARBA00010793"/>
    </source>
</evidence>
<feature type="transmembrane region" description="Helical" evidence="11">
    <location>
        <begin position="390"/>
        <end position="414"/>
    </location>
</feature>
<name>A0A7S4ELP7_9STRA</name>
<evidence type="ECO:0000256" key="2">
    <source>
        <dbReference type="ARBA" id="ARBA00004229"/>
    </source>
</evidence>
<evidence type="ECO:0000256" key="4">
    <source>
        <dbReference type="ARBA" id="ARBA00022528"/>
    </source>
</evidence>
<evidence type="ECO:0000256" key="1">
    <source>
        <dbReference type="ARBA" id="ARBA00004141"/>
    </source>
</evidence>
<dbReference type="Pfam" id="PF11891">
    <property type="entry name" value="RETICULATA-like"/>
    <property type="match status" value="1"/>
</dbReference>
<sequence>MFEFLTNACLRKVEAPDKMIPMQIMRKEYRVSEAVCYRLRCRGFLIRKHRCSSARFGSFLLCWISALLVLGITSPRFDFCQPVTAFTTSSIPSIHRKRINNKHSINSNDEGHDGDTVATSPQTSPNSPFSNAIRVAYALYSSPVLSLRSWKEQVQKGYYGRVNADPSFLGKSITEVLVAAGTQLMAEWNRRGASRMIHEIDFVVPAVLTAVFGKYYSMWRTAKTLDGDETNAKKVSDIGDPILFGHLPVPTNAFQPRMADGVTLPTLHQRLGSFLAPVSPLFCAGTIASSVGYGTAAILVAVRSRLRPSFQTETIPVNVLHASMYTGCFMAVVSNIRYQFLQGVVEPIVIDRWVFSGIGSSITDDNEKNEIEPARDVFGRRQSLVVVRSFMIFAVRWMNGLLGSVLAISGMRLLGLQRMKG</sequence>
<evidence type="ECO:0000256" key="6">
    <source>
        <dbReference type="ARBA" id="ARBA00022692"/>
    </source>
</evidence>
<evidence type="ECO:0000256" key="5">
    <source>
        <dbReference type="ARBA" id="ARBA00022640"/>
    </source>
</evidence>
<dbReference type="EMBL" id="HBIX01020779">
    <property type="protein sequence ID" value="CAE0721852.1"/>
    <property type="molecule type" value="Transcribed_RNA"/>
</dbReference>
<dbReference type="PANTHER" id="PTHR31620">
    <property type="entry name" value="PROTEIN RETICULATA-RELATED 2, CHLOROPLASTIC-RELATED"/>
    <property type="match status" value="1"/>
</dbReference>
<dbReference type="AlphaFoldDB" id="A0A7S4ELP7"/>
<feature type="region of interest" description="Disordered" evidence="10">
    <location>
        <begin position="103"/>
        <end position="126"/>
    </location>
</feature>
<gene>
    <name evidence="12" type="ORF">PAUS00366_LOCUS14607</name>
</gene>
<reference evidence="12" key="1">
    <citation type="submission" date="2021-01" db="EMBL/GenBank/DDBJ databases">
        <authorList>
            <person name="Corre E."/>
            <person name="Pelletier E."/>
            <person name="Niang G."/>
            <person name="Scheremetjew M."/>
            <person name="Finn R."/>
            <person name="Kale V."/>
            <person name="Holt S."/>
            <person name="Cochrane G."/>
            <person name="Meng A."/>
            <person name="Brown T."/>
            <person name="Cohen L."/>
        </authorList>
    </citation>
    <scope>NUCLEOTIDE SEQUENCE</scope>
    <source>
        <strain evidence="12">10249 10 AB</strain>
    </source>
</reference>
<organism evidence="12">
    <name type="scientific">Pseudo-nitzschia australis</name>
    <dbReference type="NCBI Taxonomy" id="44445"/>
    <lineage>
        <taxon>Eukaryota</taxon>
        <taxon>Sar</taxon>
        <taxon>Stramenopiles</taxon>
        <taxon>Ochrophyta</taxon>
        <taxon>Bacillariophyta</taxon>
        <taxon>Bacillariophyceae</taxon>
        <taxon>Bacillariophycidae</taxon>
        <taxon>Bacillariales</taxon>
        <taxon>Bacillariaceae</taxon>
        <taxon>Pseudo-nitzschia</taxon>
    </lineage>
</organism>
<keyword evidence="7" id="KW-0809">Transit peptide</keyword>
<feature type="compositionally biased region" description="Polar residues" evidence="10">
    <location>
        <begin position="117"/>
        <end position="126"/>
    </location>
</feature>
<dbReference type="InterPro" id="IPR021825">
    <property type="entry name" value="RETICULATA-related"/>
</dbReference>
<keyword evidence="9 11" id="KW-0472">Membrane</keyword>
<evidence type="ECO:0000256" key="10">
    <source>
        <dbReference type="SAM" id="MobiDB-lite"/>
    </source>
</evidence>
<evidence type="ECO:0000256" key="7">
    <source>
        <dbReference type="ARBA" id="ARBA00022946"/>
    </source>
</evidence>
<keyword evidence="4" id="KW-0150">Chloroplast</keyword>